<dbReference type="PANTHER" id="PTHR38451">
    <property type="entry name" value="TRNA (ADENINE(22)-N(1))-METHYLTRANSFERASE"/>
    <property type="match status" value="1"/>
</dbReference>
<organism evidence="2">
    <name type="scientific">Staphylococcus simulans</name>
    <dbReference type="NCBI Taxonomy" id="1286"/>
    <lineage>
        <taxon>Bacteria</taxon>
        <taxon>Bacillati</taxon>
        <taxon>Bacillota</taxon>
        <taxon>Bacilli</taxon>
        <taxon>Bacillales</taxon>
        <taxon>Staphylococcaceae</taxon>
        <taxon>Staphylococcus</taxon>
    </lineage>
</organism>
<dbReference type="PANTHER" id="PTHR38451:SF1">
    <property type="entry name" value="TRNA (ADENINE(22)-N(1))-METHYLTRANSFERASE"/>
    <property type="match status" value="1"/>
</dbReference>
<proteinExistence type="predicted"/>
<evidence type="ECO:0000256" key="1">
    <source>
        <dbReference type="SAM" id="Coils"/>
    </source>
</evidence>
<name>A0A6N3F019_STASI</name>
<dbReference type="EMBL" id="CACRUO010000059">
    <property type="protein sequence ID" value="VYU45353.1"/>
    <property type="molecule type" value="Genomic_DNA"/>
</dbReference>
<dbReference type="GO" id="GO:0160105">
    <property type="term" value="F:tRNA (adenine(22)-N1)-methyltransferase activity"/>
    <property type="evidence" value="ECO:0007669"/>
    <property type="project" value="UniProtKB-EC"/>
</dbReference>
<dbReference type="InterPro" id="IPR006901">
    <property type="entry name" value="TrmK"/>
</dbReference>
<evidence type="ECO:0000313" key="2">
    <source>
        <dbReference type="EMBL" id="VYU45353.1"/>
    </source>
</evidence>
<dbReference type="InterPro" id="IPR029063">
    <property type="entry name" value="SAM-dependent_MTases_sf"/>
</dbReference>
<dbReference type="Pfam" id="PF04816">
    <property type="entry name" value="TrmK"/>
    <property type="match status" value="1"/>
</dbReference>
<dbReference type="AlphaFoldDB" id="A0A6N3F019"/>
<keyword evidence="2" id="KW-0489">Methyltransferase</keyword>
<accession>A0A6N3F019</accession>
<dbReference type="EC" id="2.1.1.217" evidence="2"/>
<gene>
    <name evidence="2" type="primary">trmK</name>
    <name evidence="2" type="ORF">SSLFYP27_02252</name>
</gene>
<keyword evidence="2" id="KW-0808">Transferase</keyword>
<protein>
    <submittedName>
        <fullName evidence="2">tRNA (Adenine(22)-N(1))-methyltransferase</fullName>
        <ecNumber evidence="2">2.1.1.217</ecNumber>
    </submittedName>
</protein>
<keyword evidence="1" id="KW-0175">Coiled coil</keyword>
<dbReference type="SUPFAM" id="SSF53335">
    <property type="entry name" value="S-adenosyl-L-methionine-dependent methyltransferases"/>
    <property type="match status" value="1"/>
</dbReference>
<dbReference type="PIRSF" id="PIRSF018637">
    <property type="entry name" value="TrmK"/>
    <property type="match status" value="1"/>
</dbReference>
<dbReference type="Gene3D" id="3.40.50.150">
    <property type="entry name" value="Vaccinia Virus protein VP39"/>
    <property type="match status" value="1"/>
</dbReference>
<reference evidence="2" key="1">
    <citation type="submission" date="2019-11" db="EMBL/GenBank/DDBJ databases">
        <authorList>
            <person name="Feng L."/>
        </authorList>
    </citation>
    <scope>NUCLEOTIDE SEQUENCE</scope>
    <source>
        <strain evidence="2">SsimulansLFYP27</strain>
    </source>
</reference>
<feature type="coiled-coil region" evidence="1">
    <location>
        <begin position="182"/>
        <end position="221"/>
    </location>
</feature>
<sequence>MILNQRLTAVSKYITGDVLADIGSDHAYLPIYAIENELCTSAIAGEVVKGPYQAALDNVKKYSMQNRIDVKLGDGLNVLEKTNNVNTITICGMGGPLIAEILQNGKEKLMNQPRLALQSNIQTSTLRRTLMQLDYHIIDEEIMEEKGHIYEIVIAEYGHKELKEVELKFGPILMNSKSALFIKKWNRELEALKNIQSHLDKNKHQSRLEEINHEIKLIQEVLS</sequence>
<dbReference type="GO" id="GO:0032259">
    <property type="term" value="P:methylation"/>
    <property type="evidence" value="ECO:0007669"/>
    <property type="project" value="UniProtKB-KW"/>
</dbReference>
<dbReference type="Gene3D" id="1.10.287.1890">
    <property type="match status" value="1"/>
</dbReference>